<feature type="transmembrane region" description="Helical" evidence="1">
    <location>
        <begin position="58"/>
        <end position="76"/>
    </location>
</feature>
<keyword evidence="1" id="KW-0472">Membrane</keyword>
<dbReference type="EMBL" id="BAAAHH010000001">
    <property type="protein sequence ID" value="GAA0936297.1"/>
    <property type="molecule type" value="Genomic_DNA"/>
</dbReference>
<proteinExistence type="predicted"/>
<organism evidence="2 3">
    <name type="scientific">Actinocorallia libanotica</name>
    <dbReference type="NCBI Taxonomy" id="46162"/>
    <lineage>
        <taxon>Bacteria</taxon>
        <taxon>Bacillati</taxon>
        <taxon>Actinomycetota</taxon>
        <taxon>Actinomycetes</taxon>
        <taxon>Streptosporangiales</taxon>
        <taxon>Thermomonosporaceae</taxon>
        <taxon>Actinocorallia</taxon>
    </lineage>
</organism>
<gene>
    <name evidence="2" type="ORF">GCM10009550_01970</name>
</gene>
<keyword evidence="3" id="KW-1185">Reference proteome</keyword>
<evidence type="ECO:0000256" key="1">
    <source>
        <dbReference type="SAM" id="Phobius"/>
    </source>
</evidence>
<sequence length="170" mass="18720">MQSHLGQGRWFSLRHAFGFLLGILLTPALAYGMGWGFARSRASVDAADLAVTDQTQFYGAYAAMAAVGLVIGILVVARWISPFVSMLPALGLLSWSVWYVVEPARAAELVDRFPPSGELDAALQMLLSTGLLALVGFVLFVTAWAPYRWPHPHDGLEDDYDYRPPPRARR</sequence>
<dbReference type="Proteomes" id="UP001500665">
    <property type="component" value="Unassembled WGS sequence"/>
</dbReference>
<keyword evidence="1" id="KW-1133">Transmembrane helix</keyword>
<protein>
    <submittedName>
        <fullName evidence="2">Uncharacterized protein</fullName>
    </submittedName>
</protein>
<feature type="transmembrane region" description="Helical" evidence="1">
    <location>
        <begin position="83"/>
        <end position="101"/>
    </location>
</feature>
<comment type="caution">
    <text evidence="2">The sequence shown here is derived from an EMBL/GenBank/DDBJ whole genome shotgun (WGS) entry which is preliminary data.</text>
</comment>
<evidence type="ECO:0000313" key="3">
    <source>
        <dbReference type="Proteomes" id="UP001500665"/>
    </source>
</evidence>
<reference evidence="3" key="1">
    <citation type="journal article" date="2019" name="Int. J. Syst. Evol. Microbiol.">
        <title>The Global Catalogue of Microorganisms (GCM) 10K type strain sequencing project: providing services to taxonomists for standard genome sequencing and annotation.</title>
        <authorList>
            <consortium name="The Broad Institute Genomics Platform"/>
            <consortium name="The Broad Institute Genome Sequencing Center for Infectious Disease"/>
            <person name="Wu L."/>
            <person name="Ma J."/>
        </authorList>
    </citation>
    <scope>NUCLEOTIDE SEQUENCE [LARGE SCALE GENOMIC DNA]</scope>
    <source>
        <strain evidence="3">JCM 10696</strain>
    </source>
</reference>
<feature type="transmembrane region" description="Helical" evidence="1">
    <location>
        <begin position="16"/>
        <end position="38"/>
    </location>
</feature>
<accession>A0ABP4AI99</accession>
<keyword evidence="1" id="KW-0812">Transmembrane</keyword>
<name>A0ABP4AI99_9ACTN</name>
<evidence type="ECO:0000313" key="2">
    <source>
        <dbReference type="EMBL" id="GAA0936297.1"/>
    </source>
</evidence>
<feature type="transmembrane region" description="Helical" evidence="1">
    <location>
        <begin position="121"/>
        <end position="145"/>
    </location>
</feature>